<dbReference type="PANTHER" id="PTHR35862:SF1">
    <property type="entry name" value="FELS-2 PROPHAGE PROTEIN"/>
    <property type="match status" value="1"/>
</dbReference>
<sequence>MATSQAIIDLSAIPVPDAVEVPDTAVLVTQIVAKYQELDTLFSALVESDPAYKWAEALAFRVALMRQQVNDAVRGVLLASARRNDLDQIGANFQVQRLVITPADDSTIPPTPAVYEDDDAFRERIQLSWARLSTAGAKNAYHYFAQSADPDVLDVKAYGPETHSQEGRVFLYVLSRSGNGTASQPLLDKVAASVCDDETRPLTDFVSVRTAEIIPYDVVADIHIPYGLDGELVMANARKALQSYTDSVHRIGSVASRSGMDGALHQTGVITVNLTSPGSDIVPAMGQAPWCRKVTLNKVETTDE</sequence>
<dbReference type="InterPro" id="IPR014507">
    <property type="entry name" value="Baseplate_assembly_J_pred"/>
</dbReference>
<dbReference type="PANTHER" id="PTHR35862">
    <property type="entry name" value="FELS-2 PROPHAGE PROTEIN"/>
    <property type="match status" value="1"/>
</dbReference>
<dbReference type="EMBL" id="CP057293">
    <property type="protein sequence ID" value="QMF67960.1"/>
    <property type="molecule type" value="Genomic_DNA"/>
</dbReference>
<dbReference type="Pfam" id="PF26078">
    <property type="entry name" value="Baseplate_J_M"/>
    <property type="match status" value="1"/>
</dbReference>
<evidence type="ECO:0000259" key="1">
    <source>
        <dbReference type="Pfam" id="PF26078"/>
    </source>
</evidence>
<dbReference type="InterPro" id="IPR058531">
    <property type="entry name" value="Baseplate_J_M"/>
</dbReference>
<proteinExistence type="predicted"/>
<reference evidence="2 3" key="1">
    <citation type="submission" date="2020-06" db="EMBL/GenBank/DDBJ databases">
        <title>REHAB project genomes.</title>
        <authorList>
            <person name="Shaw L.P."/>
        </authorList>
    </citation>
    <scope>NUCLEOTIDE SEQUENCE [LARGE SCALE GENOMIC DNA]</scope>
    <source>
        <strain evidence="2 3">RHB30-C10</strain>
    </source>
</reference>
<dbReference type="AlphaFoldDB" id="A0A2A3V1T4"/>
<dbReference type="InterPro" id="IPR052726">
    <property type="entry name" value="Phage_Baseplate_Hub"/>
</dbReference>
<dbReference type="PIRSF" id="PIRSF020481">
    <property type="entry name" value="BAP"/>
    <property type="match status" value="1"/>
</dbReference>
<gene>
    <name evidence="2" type="ORF">HVY77_13925</name>
</gene>
<protein>
    <submittedName>
        <fullName evidence="2">Baseplate J/gp47 family protein</fullName>
    </submittedName>
</protein>
<name>A0A2A3V1T4_ECOLX</name>
<dbReference type="Proteomes" id="UP000512322">
    <property type="component" value="Chromosome"/>
</dbReference>
<evidence type="ECO:0000313" key="3">
    <source>
        <dbReference type="Proteomes" id="UP000512322"/>
    </source>
</evidence>
<organism evidence="2 3">
    <name type="scientific">Escherichia coli</name>
    <dbReference type="NCBI Taxonomy" id="562"/>
    <lineage>
        <taxon>Bacteria</taxon>
        <taxon>Pseudomonadati</taxon>
        <taxon>Pseudomonadota</taxon>
        <taxon>Gammaproteobacteria</taxon>
        <taxon>Enterobacterales</taxon>
        <taxon>Enterobacteriaceae</taxon>
        <taxon>Escherichia</taxon>
    </lineage>
</organism>
<evidence type="ECO:0000313" key="2">
    <source>
        <dbReference type="EMBL" id="QMF67960.1"/>
    </source>
</evidence>
<accession>A0A2A3V1T4</accession>
<feature type="domain" description="Baseplate J-like central" evidence="1">
    <location>
        <begin position="133"/>
        <end position="209"/>
    </location>
</feature>
<dbReference type="RefSeq" id="WP_000235847.1">
    <property type="nucleotide sequence ID" value="NZ_BLCD01000314.1"/>
</dbReference>